<sequence length="296" mass="31828">MRRWSVVVLAVVVVLAGCGATPGGREDAERPATVTPAAVPTEPPTPTPVPVVVPGVTADGEVSAVALAAGHRDALVGDSFTRSATRTISEAGTLVRRTERRYRVEPFRPEFRYHQNQTIAGSYPARAAVARLDLWSNGSGVVARLEDDDEVRYQQAPADEFSSLVVGITGDERVSALGGAFSFVVRDGPTADTVRLVSTGLRTPAALDEPPLTTDVRNASLTMVVTRAGLVRSYRLTYDVTLDERTLRVVESMRITAVGDTQVERPSWYRFAVENGSQPPERTGPNGSRGRYVPSP</sequence>
<reference evidence="2 3" key="1">
    <citation type="journal article" date="2019" name="Int. J. Syst. Evol. Microbiol.">
        <title>The Global Catalogue of Microorganisms (GCM) 10K type strain sequencing project: providing services to taxonomists for standard genome sequencing and annotation.</title>
        <authorList>
            <consortium name="The Broad Institute Genomics Platform"/>
            <consortium name="The Broad Institute Genome Sequencing Center for Infectious Disease"/>
            <person name="Wu L."/>
            <person name="Ma J."/>
        </authorList>
    </citation>
    <scope>NUCLEOTIDE SEQUENCE [LARGE SCALE GENOMIC DNA]</scope>
    <source>
        <strain evidence="2 3">CGMCC 1.12563</strain>
    </source>
</reference>
<feature type="compositionally biased region" description="Low complexity" evidence="1">
    <location>
        <begin position="31"/>
        <end position="40"/>
    </location>
</feature>
<comment type="caution">
    <text evidence="2">The sequence shown here is derived from an EMBL/GenBank/DDBJ whole genome shotgun (WGS) entry which is preliminary data.</text>
</comment>
<organism evidence="2 3">
    <name type="scientific">Halomarina rubra</name>
    <dbReference type="NCBI Taxonomy" id="2071873"/>
    <lineage>
        <taxon>Archaea</taxon>
        <taxon>Methanobacteriati</taxon>
        <taxon>Methanobacteriota</taxon>
        <taxon>Stenosarchaea group</taxon>
        <taxon>Halobacteria</taxon>
        <taxon>Halobacteriales</taxon>
        <taxon>Natronomonadaceae</taxon>
        <taxon>Halomarina</taxon>
    </lineage>
</organism>
<proteinExistence type="predicted"/>
<dbReference type="PROSITE" id="PS51257">
    <property type="entry name" value="PROKAR_LIPOPROTEIN"/>
    <property type="match status" value="1"/>
</dbReference>
<dbReference type="InterPro" id="IPR055959">
    <property type="entry name" value="DUF7537"/>
</dbReference>
<feature type="region of interest" description="Disordered" evidence="1">
    <location>
        <begin position="274"/>
        <end position="296"/>
    </location>
</feature>
<gene>
    <name evidence="2" type="ORF">ACFSBT_16095</name>
</gene>
<dbReference type="RefSeq" id="WP_250874741.1">
    <property type="nucleotide sequence ID" value="NZ_JALXFV010000008.1"/>
</dbReference>
<accession>A0ABD6AYG0</accession>
<protein>
    <recommendedName>
        <fullName evidence="4">Outer membrane lipoprotein-sorting protein</fullName>
    </recommendedName>
</protein>
<dbReference type="Proteomes" id="UP001597187">
    <property type="component" value="Unassembled WGS sequence"/>
</dbReference>
<dbReference type="EMBL" id="JBHUDC010000008">
    <property type="protein sequence ID" value="MFD1514804.1"/>
    <property type="molecule type" value="Genomic_DNA"/>
</dbReference>
<evidence type="ECO:0000313" key="3">
    <source>
        <dbReference type="Proteomes" id="UP001597187"/>
    </source>
</evidence>
<dbReference type="AlphaFoldDB" id="A0ABD6AYG0"/>
<feature type="region of interest" description="Disordered" evidence="1">
    <location>
        <begin position="20"/>
        <end position="48"/>
    </location>
</feature>
<name>A0ABD6AYG0_9EURY</name>
<evidence type="ECO:0008006" key="4">
    <source>
        <dbReference type="Google" id="ProtNLM"/>
    </source>
</evidence>
<keyword evidence="3" id="KW-1185">Reference proteome</keyword>
<evidence type="ECO:0000313" key="2">
    <source>
        <dbReference type="EMBL" id="MFD1514804.1"/>
    </source>
</evidence>
<dbReference type="Pfam" id="PF24381">
    <property type="entry name" value="DUF7537"/>
    <property type="match status" value="1"/>
</dbReference>
<evidence type="ECO:0000256" key="1">
    <source>
        <dbReference type="SAM" id="MobiDB-lite"/>
    </source>
</evidence>